<accession>A0A402C7F8</accession>
<dbReference type="OrthoDB" id="3203519at2"/>
<dbReference type="Proteomes" id="UP000287519">
    <property type="component" value="Unassembled WGS sequence"/>
</dbReference>
<dbReference type="Pfam" id="PF13196">
    <property type="entry name" value="DUF4012"/>
    <property type="match status" value="1"/>
</dbReference>
<sequence>MDANAPQNPNDDASAHPSTTRPGRWSLRRRVALGVGVATVAIIAWFGYSAWDVQHNLTNARDNAELAKKSLLTGDSEAAQRASADAEASAVDGQQSLHSAPWRVVAAIPGVGAPFKSAQEMSDVVVGLTRDVLTPAVETGSALSPKDLVADGGKVQLRPLRDAAPQLEQISLSARSLADQAHQVSEGGYLGLVNDVRTELQSQTDDVAKLLENTATGAKIVPAMLGADGPRTYFMAFQTNAEARGTGGLVGGYGVIRAEGGEVEVDTLGKNSEVSYDHEPLDLGPEYKALYGKYDPSTDIRNSNFSSHFPYAAQIWQSMWKQESGETVDGAIATDPVALSYVLDAVGPITMPDGEKVTADNVVELTMSTAYTRFIDDETNGKAGGNEARKNYLQTIASKVVDKMTGDIKSPQKLLDAVGKAASERRIAVWSAHPDEQAIIAGTPLGFTIPEDPAPYAGVVVNNNAGNKLDYYLTREIDYTAETCTGETRTSTVTVRLTNHTPDRDFPRYVAGTYNGRPVPSGTNLAMVSLLATNGATLTKATLDGKQTFAVNGSELGHPVFIVPTTVPKGKTVELRYELTEPATAGKARVPVQPLVDEPKVTVNVPNCGN</sequence>
<keyword evidence="2" id="KW-1133">Transmembrane helix</keyword>
<proteinExistence type="predicted"/>
<keyword evidence="2" id="KW-0472">Membrane</keyword>
<dbReference type="RefSeq" id="WP_124391981.1">
    <property type="nucleotide sequence ID" value="NZ_BHYM01000028.1"/>
</dbReference>
<feature type="region of interest" description="Disordered" evidence="1">
    <location>
        <begin position="1"/>
        <end position="22"/>
    </location>
</feature>
<keyword evidence="2" id="KW-0812">Transmembrane</keyword>
<comment type="caution">
    <text evidence="3">The sequence shown here is derived from an EMBL/GenBank/DDBJ whole genome shotgun (WGS) entry which is preliminary data.</text>
</comment>
<name>A0A402C7F8_RHOWR</name>
<gene>
    <name evidence="3" type="ORF">Rhow_003089</name>
</gene>
<dbReference type="AlphaFoldDB" id="A0A402C7F8"/>
<evidence type="ECO:0000256" key="1">
    <source>
        <dbReference type="SAM" id="MobiDB-lite"/>
    </source>
</evidence>
<organism evidence="3 4">
    <name type="scientific">Rhodococcus wratislaviensis</name>
    <name type="common">Tsukamurella wratislaviensis</name>
    <dbReference type="NCBI Taxonomy" id="44752"/>
    <lineage>
        <taxon>Bacteria</taxon>
        <taxon>Bacillati</taxon>
        <taxon>Actinomycetota</taxon>
        <taxon>Actinomycetes</taxon>
        <taxon>Mycobacteriales</taxon>
        <taxon>Nocardiaceae</taxon>
        <taxon>Rhodococcus</taxon>
    </lineage>
</organism>
<dbReference type="InterPro" id="IPR025101">
    <property type="entry name" value="DUF4012"/>
</dbReference>
<evidence type="ECO:0000256" key="2">
    <source>
        <dbReference type="SAM" id="Phobius"/>
    </source>
</evidence>
<keyword evidence="4" id="KW-1185">Reference proteome</keyword>
<reference evidence="3 4" key="1">
    <citation type="submission" date="2018-11" db="EMBL/GenBank/DDBJ databases">
        <title>Microbial catabolism of amino acid.</title>
        <authorList>
            <person name="Hibi M."/>
            <person name="Ogawa J."/>
        </authorList>
    </citation>
    <scope>NUCLEOTIDE SEQUENCE [LARGE SCALE GENOMIC DNA]</scope>
    <source>
        <strain evidence="3 4">C31-06</strain>
    </source>
</reference>
<feature type="compositionally biased region" description="Polar residues" evidence="1">
    <location>
        <begin position="1"/>
        <end position="21"/>
    </location>
</feature>
<evidence type="ECO:0000313" key="4">
    <source>
        <dbReference type="Proteomes" id="UP000287519"/>
    </source>
</evidence>
<dbReference type="EMBL" id="BHYM01000028">
    <property type="protein sequence ID" value="GCE39565.1"/>
    <property type="molecule type" value="Genomic_DNA"/>
</dbReference>
<evidence type="ECO:0000313" key="3">
    <source>
        <dbReference type="EMBL" id="GCE39565.1"/>
    </source>
</evidence>
<feature type="transmembrane region" description="Helical" evidence="2">
    <location>
        <begin position="31"/>
        <end position="51"/>
    </location>
</feature>
<protein>
    <submittedName>
        <fullName evidence="3">Methyl-accepting chemotaxis protein</fullName>
    </submittedName>
</protein>